<evidence type="ECO:0000313" key="3">
    <source>
        <dbReference type="Proteomes" id="UP000436006"/>
    </source>
</evidence>
<dbReference type="AlphaFoldDB" id="A0A7K1S782"/>
<dbReference type="Proteomes" id="UP000436006">
    <property type="component" value="Unassembled WGS sequence"/>
</dbReference>
<accession>A0A7K1S782</accession>
<feature type="signal peptide" evidence="1">
    <location>
        <begin position="1"/>
        <end position="23"/>
    </location>
</feature>
<name>A0A7K1S782_9BACT</name>
<gene>
    <name evidence="2" type="ORF">GO755_06350</name>
</gene>
<evidence type="ECO:0000256" key="1">
    <source>
        <dbReference type="SAM" id="SignalP"/>
    </source>
</evidence>
<proteinExistence type="predicted"/>
<protein>
    <submittedName>
        <fullName evidence="2">Uncharacterized protein</fullName>
    </submittedName>
</protein>
<feature type="chain" id="PRO_5029915723" evidence="1">
    <location>
        <begin position="24"/>
        <end position="370"/>
    </location>
</feature>
<sequence length="370" mass="42013">MKRHYHFGLLFWAVWLVSTVATAQDSTKTAGSLKSKEITADSRKSTLLFDRDSVLEFTLTANLRVLMKDRGEKPVTHAALLSYNDGNGPDTIPLTLKARGNFRRSKVNCSFPPLLVDLPKKKVKNTLFAHQNKLKLVTHCQLEECVVREYLVYKLYNLLTDLSFRAQLVRVTYADSLGKRAPETHWGCLLEDESDLAKRNGVKANTMKQTNMGYADSLSMATVAVFEYMIGNTDWSVPYLHNIRLFANGISSSLPVPYDFDHAGIVEASYAKPAEHLGIVSVRERVYRGPVYPMDVFQQVFDKFNQVKPQLYALYQNDIRLDKSYVKRTVKYLDEFYALINKPTLAHSMFKQNAKSGIAIKSSRGVSYNK</sequence>
<reference evidence="2 3" key="1">
    <citation type="submission" date="2019-12" db="EMBL/GenBank/DDBJ databases">
        <title>Spirosoma sp. HMF4905 genome sequencing and assembly.</title>
        <authorList>
            <person name="Kang H."/>
            <person name="Cha I."/>
            <person name="Kim H."/>
            <person name="Joh K."/>
        </authorList>
    </citation>
    <scope>NUCLEOTIDE SEQUENCE [LARGE SCALE GENOMIC DNA]</scope>
    <source>
        <strain evidence="2 3">HMF4905</strain>
    </source>
</reference>
<comment type="caution">
    <text evidence="2">The sequence shown here is derived from an EMBL/GenBank/DDBJ whole genome shotgun (WGS) entry which is preliminary data.</text>
</comment>
<organism evidence="2 3">
    <name type="scientific">Spirosoma arboris</name>
    <dbReference type="NCBI Taxonomy" id="2682092"/>
    <lineage>
        <taxon>Bacteria</taxon>
        <taxon>Pseudomonadati</taxon>
        <taxon>Bacteroidota</taxon>
        <taxon>Cytophagia</taxon>
        <taxon>Cytophagales</taxon>
        <taxon>Cytophagaceae</taxon>
        <taxon>Spirosoma</taxon>
    </lineage>
</organism>
<evidence type="ECO:0000313" key="2">
    <source>
        <dbReference type="EMBL" id="MVM29645.1"/>
    </source>
</evidence>
<keyword evidence="3" id="KW-1185">Reference proteome</keyword>
<keyword evidence="1" id="KW-0732">Signal</keyword>
<dbReference type="RefSeq" id="WP_157583883.1">
    <property type="nucleotide sequence ID" value="NZ_WPIN01000002.1"/>
</dbReference>
<dbReference type="EMBL" id="WPIN01000002">
    <property type="protein sequence ID" value="MVM29645.1"/>
    <property type="molecule type" value="Genomic_DNA"/>
</dbReference>